<keyword evidence="2" id="KW-1185">Reference proteome</keyword>
<organism evidence="1 2">
    <name type="scientific">Alkaliphilus flagellatus</name>
    <dbReference type="NCBI Taxonomy" id="2841507"/>
    <lineage>
        <taxon>Bacteria</taxon>
        <taxon>Bacillati</taxon>
        <taxon>Bacillota</taxon>
        <taxon>Clostridia</taxon>
        <taxon>Peptostreptococcales</taxon>
        <taxon>Natronincolaceae</taxon>
        <taxon>Alkaliphilus</taxon>
    </lineage>
</organism>
<dbReference type="Pfam" id="PF13027">
    <property type="entry name" value="DUF3888"/>
    <property type="match status" value="1"/>
</dbReference>
<name>A0ABS6G973_9FIRM</name>
<proteinExistence type="predicted"/>
<dbReference type="InterPro" id="IPR024984">
    <property type="entry name" value="DUF3888"/>
</dbReference>
<accession>A0ABS6G973</accession>
<reference evidence="1 2" key="1">
    <citation type="submission" date="2021-06" db="EMBL/GenBank/DDBJ databases">
        <authorList>
            <person name="Sun Q."/>
            <person name="Li D."/>
        </authorList>
    </citation>
    <scope>NUCLEOTIDE SEQUENCE [LARGE SCALE GENOMIC DNA]</scope>
    <source>
        <strain evidence="1 2">MSJ-5</strain>
    </source>
</reference>
<dbReference type="Proteomes" id="UP000779508">
    <property type="component" value="Unassembled WGS sequence"/>
</dbReference>
<dbReference type="EMBL" id="JAHLQK010000006">
    <property type="protein sequence ID" value="MBU5677926.1"/>
    <property type="molecule type" value="Genomic_DNA"/>
</dbReference>
<evidence type="ECO:0000313" key="1">
    <source>
        <dbReference type="EMBL" id="MBU5677926.1"/>
    </source>
</evidence>
<dbReference type="RefSeq" id="WP_216419041.1">
    <property type="nucleotide sequence ID" value="NZ_JAHLQK010000006.1"/>
</dbReference>
<evidence type="ECO:0000313" key="2">
    <source>
        <dbReference type="Proteomes" id="UP000779508"/>
    </source>
</evidence>
<sequence>MKKIIFVVSLLIISFVSGYFIHKYSFEIKTQLSQDAILQGSKQELYQDIFVTLLLPFIDKAVEEYYGSSYNVAPYDVEVLSIERPNAYRTFAFKIKLKVMPYIGPHLYAGEDHITISLELDEVRIIEFEHIKGYELPPHYKQIHPTQHAE</sequence>
<protein>
    <submittedName>
        <fullName evidence="1">DUF3888 domain-containing protein</fullName>
    </submittedName>
</protein>
<gene>
    <name evidence="1" type="ORF">KQI88_16025</name>
</gene>
<comment type="caution">
    <text evidence="1">The sequence shown here is derived from an EMBL/GenBank/DDBJ whole genome shotgun (WGS) entry which is preliminary data.</text>
</comment>